<dbReference type="InterPro" id="IPR026881">
    <property type="entry name" value="WYL_dom"/>
</dbReference>
<dbReference type="Pfam" id="PF13280">
    <property type="entry name" value="WYL"/>
    <property type="match status" value="1"/>
</dbReference>
<dbReference type="EMBL" id="CP034170">
    <property type="protein sequence ID" value="AZI57917.1"/>
    <property type="molecule type" value="Genomic_DNA"/>
</dbReference>
<keyword evidence="4" id="KW-1185">Reference proteome</keyword>
<dbReference type="PROSITE" id="PS52050">
    <property type="entry name" value="WYL"/>
    <property type="match status" value="1"/>
</dbReference>
<dbReference type="PANTHER" id="PTHR34580:SF3">
    <property type="entry name" value="PROTEIN PAFB"/>
    <property type="match status" value="1"/>
</dbReference>
<evidence type="ECO:0000259" key="1">
    <source>
        <dbReference type="Pfam" id="PF13280"/>
    </source>
</evidence>
<dbReference type="RefSeq" id="WP_124798770.1">
    <property type="nucleotide sequence ID" value="NZ_CP034170.1"/>
</dbReference>
<reference evidence="3 4" key="2">
    <citation type="submission" date="2018-12" db="EMBL/GenBank/DDBJ databases">
        <title>Nakamurella antarcticus sp. nov., isolated from Antarctica South Shetland Islands soil.</title>
        <authorList>
            <person name="Peng F."/>
        </authorList>
    </citation>
    <scope>NUCLEOTIDE SEQUENCE [LARGE SCALE GENOMIC DNA]</scope>
    <source>
        <strain evidence="3 4">S14-144</strain>
    </source>
</reference>
<proteinExistence type="predicted"/>
<dbReference type="Pfam" id="PF25583">
    <property type="entry name" value="WCX"/>
    <property type="match status" value="1"/>
</dbReference>
<dbReference type="Proteomes" id="UP000268084">
    <property type="component" value="Chromosome"/>
</dbReference>
<dbReference type="OrthoDB" id="3268930at2"/>
<evidence type="ECO:0000313" key="3">
    <source>
        <dbReference type="EMBL" id="AZI57917.1"/>
    </source>
</evidence>
<feature type="domain" description="WYL" evidence="1">
    <location>
        <begin position="149"/>
        <end position="213"/>
    </location>
</feature>
<evidence type="ECO:0000259" key="2">
    <source>
        <dbReference type="Pfam" id="PF25583"/>
    </source>
</evidence>
<dbReference type="InterPro" id="IPR057727">
    <property type="entry name" value="WCX_dom"/>
</dbReference>
<dbReference type="AlphaFoldDB" id="A0A3G8ZMA4"/>
<dbReference type="InterPro" id="IPR051534">
    <property type="entry name" value="CBASS_pafABC_assoc_protein"/>
</dbReference>
<sequence length="326" mass="35183">MAKTKAERLLNLVIALLNGDKYRDVSWIRAHVDGYDRVDSAAAEEAFFRMFERDKGELRDLGIPLQTNDAGAYRIPPGEFALPEVSFTPAEMAALGLAGRLWETTVLAEAGSGALRKLVDAGAGDAAGDLAVADSITLLQPRVRTSDPAFAPLYAAVQARRAVEFEYRKGSTDAPVIRHLRPWGLVSWKGRWYVVGFDPERGGQRTFRLSRIAGPVKAVGAAGTVTVPPNLDLLAIVMNSTTPEPVRMATVRLATDAAAGLRRKAQLLPADPDYPDFDRVHIHMDHLWDTARSLAGLGPHAVVESPPELIDAVVTLLRGARGGVPA</sequence>
<protein>
    <submittedName>
        <fullName evidence="3">WYL domain-containing protein</fullName>
    </submittedName>
</protein>
<dbReference type="KEGG" id="nak:EH165_06945"/>
<gene>
    <name evidence="3" type="ORF">EH165_06945</name>
</gene>
<reference evidence="3 4" key="1">
    <citation type="submission" date="2018-11" db="EMBL/GenBank/DDBJ databases">
        <authorList>
            <person name="Da X."/>
        </authorList>
    </citation>
    <scope>NUCLEOTIDE SEQUENCE [LARGE SCALE GENOMIC DNA]</scope>
    <source>
        <strain evidence="3 4">S14-144</strain>
    </source>
</reference>
<accession>A0A3G8ZMA4</accession>
<feature type="domain" description="WCX" evidence="2">
    <location>
        <begin position="249"/>
        <end position="320"/>
    </location>
</feature>
<organism evidence="3 4">
    <name type="scientific">Nakamurella antarctica</name>
    <dbReference type="NCBI Taxonomy" id="1902245"/>
    <lineage>
        <taxon>Bacteria</taxon>
        <taxon>Bacillati</taxon>
        <taxon>Actinomycetota</taxon>
        <taxon>Actinomycetes</taxon>
        <taxon>Nakamurellales</taxon>
        <taxon>Nakamurellaceae</taxon>
        <taxon>Nakamurella</taxon>
    </lineage>
</organism>
<dbReference type="PANTHER" id="PTHR34580">
    <property type="match status" value="1"/>
</dbReference>
<evidence type="ECO:0000313" key="4">
    <source>
        <dbReference type="Proteomes" id="UP000268084"/>
    </source>
</evidence>
<name>A0A3G8ZMA4_9ACTN</name>